<organism evidence="2">
    <name type="scientific">Drosophila melanogaster</name>
    <name type="common">Fruit fly</name>
    <dbReference type="NCBI Taxonomy" id="7227"/>
    <lineage>
        <taxon>Eukaryota</taxon>
        <taxon>Metazoa</taxon>
        <taxon>Ecdysozoa</taxon>
        <taxon>Arthropoda</taxon>
        <taxon>Hexapoda</taxon>
        <taxon>Insecta</taxon>
        <taxon>Pterygota</taxon>
        <taxon>Neoptera</taxon>
        <taxon>Endopterygota</taxon>
        <taxon>Diptera</taxon>
        <taxon>Brachycera</taxon>
        <taxon>Muscomorpha</taxon>
        <taxon>Ephydroidea</taxon>
        <taxon>Drosophilidae</taxon>
        <taxon>Drosophila</taxon>
        <taxon>Sophophora</taxon>
    </lineage>
</organism>
<feature type="region of interest" description="Disordered" evidence="1">
    <location>
        <begin position="1"/>
        <end position="20"/>
    </location>
</feature>
<proteinExistence type="evidence at transcript level"/>
<protein>
    <submittedName>
        <fullName evidence="2">RH48922p</fullName>
    </submittedName>
</protein>
<evidence type="ECO:0000256" key="1">
    <source>
        <dbReference type="SAM" id="MobiDB-lite"/>
    </source>
</evidence>
<dbReference type="AlphaFoldDB" id="C6TP12"/>
<name>C6TP12_DROME</name>
<dbReference type="EMBL" id="BT099498">
    <property type="protein sequence ID" value="ACU24738.1"/>
    <property type="molecule type" value="mRNA"/>
</dbReference>
<gene>
    <name evidence="2" type="primary">CG34155-RA</name>
</gene>
<accession>C6TP12</accession>
<reference evidence="2" key="1">
    <citation type="submission" date="2009-08" db="EMBL/GenBank/DDBJ databases">
        <authorList>
            <person name="Carlson J."/>
            <person name="Booth B."/>
            <person name="Frise E."/>
            <person name="Park S."/>
            <person name="Wan K."/>
            <person name="Yu C."/>
            <person name="Celniker S."/>
        </authorList>
    </citation>
    <scope>NUCLEOTIDE SEQUENCE</scope>
    <source>
        <strain evidence="2">Berkeley</strain>
    </source>
</reference>
<evidence type="ECO:0000313" key="2">
    <source>
        <dbReference type="EMBL" id="ACU24738.1"/>
    </source>
</evidence>
<feature type="compositionally biased region" description="Gly residues" evidence="1">
    <location>
        <begin position="1"/>
        <end position="12"/>
    </location>
</feature>
<sequence length="54" mass="5766">MGGIKGVRCGGIRGDHRGRKINPRRTVKLGCALISNGSLGSAQYAPHTTTHDRH</sequence>